<feature type="non-terminal residue" evidence="1">
    <location>
        <position position="1"/>
    </location>
</feature>
<reference evidence="1 2" key="1">
    <citation type="journal article" date="2021" name="BMC Biol.">
        <title>Horizontally acquired antibacterial genes associated with adaptive radiation of ladybird beetles.</title>
        <authorList>
            <person name="Li H.S."/>
            <person name="Tang X.F."/>
            <person name="Huang Y.H."/>
            <person name="Xu Z.Y."/>
            <person name="Chen M.L."/>
            <person name="Du X.Y."/>
            <person name="Qiu B.Y."/>
            <person name="Chen P.T."/>
            <person name="Zhang W."/>
            <person name="Slipinski A."/>
            <person name="Escalona H.E."/>
            <person name="Waterhouse R.M."/>
            <person name="Zwick A."/>
            <person name="Pang H."/>
        </authorList>
    </citation>
    <scope>NUCLEOTIDE SEQUENCE [LARGE SCALE GENOMIC DNA]</scope>
    <source>
        <strain evidence="1">SYSU2018</strain>
    </source>
</reference>
<name>A0ABD2MIV1_9CUCU</name>
<evidence type="ECO:0000313" key="2">
    <source>
        <dbReference type="Proteomes" id="UP001516400"/>
    </source>
</evidence>
<evidence type="ECO:0000313" key="1">
    <source>
        <dbReference type="EMBL" id="KAL3266142.1"/>
    </source>
</evidence>
<sequence length="111" mass="13424">DRYQNIIDSIHKAAGEASGERKKKKSNKIWWTEEIEQLVQEKKNLYLKWLTTKEEENRLLYNIKRNKFETQLQMRKTDYGTKNAKKSINTWGKRTDTWRFIRASATEKQDK</sequence>
<protein>
    <submittedName>
        <fullName evidence="1">Uncharacterized protein</fullName>
    </submittedName>
</protein>
<proteinExistence type="predicted"/>
<comment type="caution">
    <text evidence="1">The sequence shown here is derived from an EMBL/GenBank/DDBJ whole genome shotgun (WGS) entry which is preliminary data.</text>
</comment>
<feature type="non-terminal residue" evidence="1">
    <location>
        <position position="111"/>
    </location>
</feature>
<accession>A0ABD2MIV1</accession>
<gene>
    <name evidence="1" type="ORF">HHI36_010327</name>
</gene>
<organism evidence="1 2">
    <name type="scientific">Cryptolaemus montrouzieri</name>
    <dbReference type="NCBI Taxonomy" id="559131"/>
    <lineage>
        <taxon>Eukaryota</taxon>
        <taxon>Metazoa</taxon>
        <taxon>Ecdysozoa</taxon>
        <taxon>Arthropoda</taxon>
        <taxon>Hexapoda</taxon>
        <taxon>Insecta</taxon>
        <taxon>Pterygota</taxon>
        <taxon>Neoptera</taxon>
        <taxon>Endopterygota</taxon>
        <taxon>Coleoptera</taxon>
        <taxon>Polyphaga</taxon>
        <taxon>Cucujiformia</taxon>
        <taxon>Coccinelloidea</taxon>
        <taxon>Coccinellidae</taxon>
        <taxon>Scymninae</taxon>
        <taxon>Scymnini</taxon>
        <taxon>Cryptolaemus</taxon>
    </lineage>
</organism>
<dbReference type="Proteomes" id="UP001516400">
    <property type="component" value="Unassembled WGS sequence"/>
</dbReference>
<keyword evidence="2" id="KW-1185">Reference proteome</keyword>
<dbReference type="AlphaFoldDB" id="A0ABD2MIV1"/>
<dbReference type="EMBL" id="JABFTP020000001">
    <property type="protein sequence ID" value="KAL3266142.1"/>
    <property type="molecule type" value="Genomic_DNA"/>
</dbReference>